<dbReference type="SUPFAM" id="SSF51735">
    <property type="entry name" value="NAD(P)-binding Rossmann-fold domains"/>
    <property type="match status" value="1"/>
</dbReference>
<dbReference type="PANTHER" id="PTHR47706:SF1">
    <property type="entry name" value="CIPA-LIKE, PUTATIVE (AFU_ORTHOLOGUE AFUA_1G12460)-RELATED"/>
    <property type="match status" value="1"/>
</dbReference>
<keyword evidence="1" id="KW-0521">NADP</keyword>
<sequence>MSPVQVPLHVALVGATGNLGPAILTQLLSAGFHVTIFARVGSGSKVSSTGTATIREVDYASHGALVQALSSPPVDVVVCTLGWFPGFFDTQKAIIDACIEAGCVKRFLPSEFGNGANANVRKFPLLWHDKSKTQDYLVETVEKAAAAAGTVQNNNPISPGKNSPSPDSEVVFSYTIVNTGSFLDWQLERGFMVNLKDRTATLYDGGDVRCSATRVVTIGKAVVGVLRNLDATRNRHVFVHDVAITQNQLIGLAKKIDGDGDGGKGEESTWTTTSMSTADVERDAYKALEEGDFMSATLRFISRACWGQGFGQDFSDKLDNEILGIPVMSEEDIEGMMRDIMAKL</sequence>
<evidence type="ECO:0000256" key="1">
    <source>
        <dbReference type="ARBA" id="ARBA00022857"/>
    </source>
</evidence>
<evidence type="ECO:0000313" key="5">
    <source>
        <dbReference type="Proteomes" id="UP001345827"/>
    </source>
</evidence>
<accession>A0AAV9PTK9</accession>
<dbReference type="Proteomes" id="UP001345827">
    <property type="component" value="Unassembled WGS sequence"/>
</dbReference>
<reference evidence="4 5" key="1">
    <citation type="submission" date="2023-06" db="EMBL/GenBank/DDBJ databases">
        <title>Black Yeasts Isolated from many extreme environments.</title>
        <authorList>
            <person name="Coleine C."/>
            <person name="Stajich J.E."/>
            <person name="Selbmann L."/>
        </authorList>
    </citation>
    <scope>NUCLEOTIDE SEQUENCE [LARGE SCALE GENOMIC DNA]</scope>
    <source>
        <strain evidence="4 5">CCFEE 5887</strain>
    </source>
</reference>
<comment type="caution">
    <text evidence="4">The sequence shown here is derived from an EMBL/GenBank/DDBJ whole genome shotgun (WGS) entry which is preliminary data.</text>
</comment>
<name>A0AAV9PTK9_9PEZI</name>
<feature type="domain" description="NmrA-like" evidence="3">
    <location>
        <begin position="10"/>
        <end position="136"/>
    </location>
</feature>
<dbReference type="Gene3D" id="3.40.50.720">
    <property type="entry name" value="NAD(P)-binding Rossmann-like Domain"/>
    <property type="match status" value="1"/>
</dbReference>
<dbReference type="AlphaFoldDB" id="A0AAV9PTK9"/>
<dbReference type="InterPro" id="IPR036291">
    <property type="entry name" value="NAD(P)-bd_dom_sf"/>
</dbReference>
<evidence type="ECO:0000256" key="2">
    <source>
        <dbReference type="ARBA" id="ARBA00023002"/>
    </source>
</evidence>
<proteinExistence type="predicted"/>
<dbReference type="InterPro" id="IPR051609">
    <property type="entry name" value="NmrA/Isoflavone_reductase-like"/>
</dbReference>
<organism evidence="4 5">
    <name type="scientific">Vermiconidia calcicola</name>
    <dbReference type="NCBI Taxonomy" id="1690605"/>
    <lineage>
        <taxon>Eukaryota</taxon>
        <taxon>Fungi</taxon>
        <taxon>Dikarya</taxon>
        <taxon>Ascomycota</taxon>
        <taxon>Pezizomycotina</taxon>
        <taxon>Dothideomycetes</taxon>
        <taxon>Dothideomycetidae</taxon>
        <taxon>Mycosphaerellales</taxon>
        <taxon>Extremaceae</taxon>
        <taxon>Vermiconidia</taxon>
    </lineage>
</organism>
<dbReference type="PANTHER" id="PTHR47706">
    <property type="entry name" value="NMRA-LIKE FAMILY PROTEIN"/>
    <property type="match status" value="1"/>
</dbReference>
<dbReference type="Pfam" id="PF05368">
    <property type="entry name" value="NmrA"/>
    <property type="match status" value="1"/>
</dbReference>
<dbReference type="EMBL" id="JAXLQG010000024">
    <property type="protein sequence ID" value="KAK5528946.1"/>
    <property type="molecule type" value="Genomic_DNA"/>
</dbReference>
<keyword evidence="2" id="KW-0560">Oxidoreductase</keyword>
<keyword evidence="5" id="KW-1185">Reference proteome</keyword>
<protein>
    <recommendedName>
        <fullName evidence="3">NmrA-like domain-containing protein</fullName>
    </recommendedName>
</protein>
<dbReference type="GO" id="GO:0016491">
    <property type="term" value="F:oxidoreductase activity"/>
    <property type="evidence" value="ECO:0007669"/>
    <property type="project" value="UniProtKB-KW"/>
</dbReference>
<dbReference type="InterPro" id="IPR008030">
    <property type="entry name" value="NmrA-like"/>
</dbReference>
<evidence type="ECO:0000259" key="3">
    <source>
        <dbReference type="Pfam" id="PF05368"/>
    </source>
</evidence>
<gene>
    <name evidence="4" type="ORF">LTR25_010131</name>
</gene>
<evidence type="ECO:0000313" key="4">
    <source>
        <dbReference type="EMBL" id="KAK5528946.1"/>
    </source>
</evidence>